<dbReference type="Gene3D" id="3.90.1150.10">
    <property type="entry name" value="Aspartate Aminotransferase, domain 1"/>
    <property type="match status" value="1"/>
</dbReference>
<gene>
    <name evidence="7" type="ORF">GCM10023211_19120</name>
</gene>
<comment type="caution">
    <text evidence="7">The sequence shown here is derived from an EMBL/GenBank/DDBJ whole genome shotgun (WGS) entry which is preliminary data.</text>
</comment>
<dbReference type="Proteomes" id="UP001500171">
    <property type="component" value="Unassembled WGS sequence"/>
</dbReference>
<evidence type="ECO:0000256" key="2">
    <source>
        <dbReference type="ARBA" id="ARBA00022898"/>
    </source>
</evidence>
<dbReference type="RefSeq" id="WP_345491587.1">
    <property type="nucleotide sequence ID" value="NZ_BAABHY010000005.1"/>
</dbReference>
<dbReference type="InterPro" id="IPR004839">
    <property type="entry name" value="Aminotransferase_I/II_large"/>
</dbReference>
<evidence type="ECO:0000259" key="6">
    <source>
        <dbReference type="PROSITE" id="PS50949"/>
    </source>
</evidence>
<dbReference type="PANTHER" id="PTHR46577">
    <property type="entry name" value="HTH-TYPE TRANSCRIPTIONAL REGULATORY PROTEIN GABR"/>
    <property type="match status" value="1"/>
</dbReference>
<dbReference type="SMART" id="SM00345">
    <property type="entry name" value="HTH_GNTR"/>
    <property type="match status" value="1"/>
</dbReference>
<dbReference type="Gene3D" id="1.10.10.10">
    <property type="entry name" value="Winged helix-like DNA-binding domain superfamily/Winged helix DNA-binding domain"/>
    <property type="match status" value="1"/>
</dbReference>
<keyword evidence="3" id="KW-0805">Transcription regulation</keyword>
<dbReference type="InterPro" id="IPR015421">
    <property type="entry name" value="PyrdxlP-dep_Trfase_major"/>
</dbReference>
<dbReference type="InterPro" id="IPR051446">
    <property type="entry name" value="HTH_trans_reg/aminotransferase"/>
</dbReference>
<organism evidence="7 8">
    <name type="scientific">Orbus sasakiae</name>
    <dbReference type="NCBI Taxonomy" id="1078475"/>
    <lineage>
        <taxon>Bacteria</taxon>
        <taxon>Pseudomonadati</taxon>
        <taxon>Pseudomonadota</taxon>
        <taxon>Gammaproteobacteria</taxon>
        <taxon>Orbales</taxon>
        <taxon>Orbaceae</taxon>
        <taxon>Orbus</taxon>
    </lineage>
</organism>
<dbReference type="SUPFAM" id="SSF46785">
    <property type="entry name" value="Winged helix' DNA-binding domain"/>
    <property type="match status" value="1"/>
</dbReference>
<keyword evidence="5" id="KW-0804">Transcription</keyword>
<dbReference type="CDD" id="cd00609">
    <property type="entry name" value="AAT_like"/>
    <property type="match status" value="1"/>
</dbReference>
<evidence type="ECO:0000256" key="3">
    <source>
        <dbReference type="ARBA" id="ARBA00023015"/>
    </source>
</evidence>
<evidence type="ECO:0000256" key="4">
    <source>
        <dbReference type="ARBA" id="ARBA00023125"/>
    </source>
</evidence>
<keyword evidence="7" id="KW-0808">Transferase</keyword>
<dbReference type="InterPro" id="IPR015424">
    <property type="entry name" value="PyrdxlP-dep_Trfase"/>
</dbReference>
<dbReference type="Gene3D" id="3.40.640.10">
    <property type="entry name" value="Type I PLP-dependent aspartate aminotransferase-like (Major domain)"/>
    <property type="match status" value="1"/>
</dbReference>
<dbReference type="InterPro" id="IPR036390">
    <property type="entry name" value="WH_DNA-bd_sf"/>
</dbReference>
<evidence type="ECO:0000256" key="1">
    <source>
        <dbReference type="ARBA" id="ARBA00005384"/>
    </source>
</evidence>
<dbReference type="GO" id="GO:0008483">
    <property type="term" value="F:transaminase activity"/>
    <property type="evidence" value="ECO:0007669"/>
    <property type="project" value="UniProtKB-KW"/>
</dbReference>
<dbReference type="CDD" id="cd07377">
    <property type="entry name" value="WHTH_GntR"/>
    <property type="match status" value="1"/>
</dbReference>
<keyword evidence="8" id="KW-1185">Reference proteome</keyword>
<dbReference type="EMBL" id="BAABHY010000005">
    <property type="protein sequence ID" value="GAA5112463.1"/>
    <property type="molecule type" value="Genomic_DNA"/>
</dbReference>
<dbReference type="Pfam" id="PF00392">
    <property type="entry name" value="GntR"/>
    <property type="match status" value="1"/>
</dbReference>
<name>A0ABP9NCS9_9GAMM</name>
<dbReference type="InterPro" id="IPR015422">
    <property type="entry name" value="PyrdxlP-dep_Trfase_small"/>
</dbReference>
<dbReference type="SUPFAM" id="SSF53383">
    <property type="entry name" value="PLP-dependent transferases"/>
    <property type="match status" value="1"/>
</dbReference>
<reference evidence="8" key="1">
    <citation type="journal article" date="2019" name="Int. J. Syst. Evol. Microbiol.">
        <title>The Global Catalogue of Microorganisms (GCM) 10K type strain sequencing project: providing services to taxonomists for standard genome sequencing and annotation.</title>
        <authorList>
            <consortium name="The Broad Institute Genomics Platform"/>
            <consortium name="The Broad Institute Genome Sequencing Center for Infectious Disease"/>
            <person name="Wu L."/>
            <person name="Ma J."/>
        </authorList>
    </citation>
    <scope>NUCLEOTIDE SEQUENCE [LARGE SCALE GENOMIC DNA]</scope>
    <source>
        <strain evidence="8">JCM 18050</strain>
    </source>
</reference>
<keyword evidence="7" id="KW-0032">Aminotransferase</keyword>
<accession>A0ABP9NCS9</accession>
<comment type="similarity">
    <text evidence="1">In the C-terminal section; belongs to the class-I pyridoxal-phosphate-dependent aminotransferase family.</text>
</comment>
<evidence type="ECO:0000256" key="5">
    <source>
        <dbReference type="ARBA" id="ARBA00023163"/>
    </source>
</evidence>
<proteinExistence type="inferred from homology"/>
<dbReference type="Pfam" id="PF00155">
    <property type="entry name" value="Aminotran_1_2"/>
    <property type="match status" value="1"/>
</dbReference>
<keyword evidence="4" id="KW-0238">DNA-binding</keyword>
<dbReference type="InterPro" id="IPR036388">
    <property type="entry name" value="WH-like_DNA-bd_sf"/>
</dbReference>
<dbReference type="PANTHER" id="PTHR46577:SF2">
    <property type="entry name" value="TRANSCRIPTIONAL REGULATORY PROTEIN"/>
    <property type="match status" value="1"/>
</dbReference>
<dbReference type="InterPro" id="IPR000524">
    <property type="entry name" value="Tscrpt_reg_HTH_GntR"/>
</dbReference>
<evidence type="ECO:0000313" key="7">
    <source>
        <dbReference type="EMBL" id="GAA5112463.1"/>
    </source>
</evidence>
<keyword evidence="2" id="KW-0663">Pyridoxal phosphate</keyword>
<evidence type="ECO:0000313" key="8">
    <source>
        <dbReference type="Proteomes" id="UP001500171"/>
    </source>
</evidence>
<sequence length="475" mass="53845">MKNIFVLDLNHSHTTLVERLVTAFSQAITDKKWPAETKLPSVRQCAQLYQVSTFTITEAYNRLAAAGLIYAKDRSGYFVAASHSKPIEPLPEPSLVDLPIDDYWLLTNIFDQANKYTHFSCGWLPPDWYPQDEIAKVLRDIAKQDISQSGYGEPYGYLPLRQQLCSHLANYMIHAAPNNILITQGASSALDIISSTLLRPGEAVLVDDPGYCNFLSSLRYKRMKLVGIPWHSNGPDIEQMERLIKQEKPRFYFTNPWLQNPTGASLSLDNAYKVLRLTEKYNIKIIEDNVSGDLMPANSVTLVSMAGLDQVIHIRSFCKTLQPNLRVGYIVANQQLLEKLVHYKMMTSLTSTELSERVILSILRAGHYAKHIEKLGKKLAQAHSITAQLLTSLGWELFARPETGYYVYARPKNRQVDSEKLTELAKNKGIVFAHGRLFSPTHQTNSWIRFNVVYTMLGQHILKQFLSSLNKQGIT</sequence>
<feature type="domain" description="HTH gntR-type" evidence="6">
    <location>
        <begin position="14"/>
        <end position="82"/>
    </location>
</feature>
<protein>
    <submittedName>
        <fullName evidence="7">PLP-dependent aminotransferase family protein</fullName>
    </submittedName>
</protein>
<dbReference type="PROSITE" id="PS50949">
    <property type="entry name" value="HTH_GNTR"/>
    <property type="match status" value="1"/>
</dbReference>